<evidence type="ECO:0000256" key="7">
    <source>
        <dbReference type="SAM" id="Coils"/>
    </source>
</evidence>
<evidence type="ECO:0000256" key="2">
    <source>
        <dbReference type="ARBA" id="ARBA00022448"/>
    </source>
</evidence>
<evidence type="ECO:0008006" key="9">
    <source>
        <dbReference type="Google" id="ProtNLM"/>
    </source>
</evidence>
<evidence type="ECO:0000256" key="4">
    <source>
        <dbReference type="ARBA" id="ARBA00022692"/>
    </source>
</evidence>
<gene>
    <name evidence="8" type="ORF">METZ01_LOCUS92711</name>
</gene>
<dbReference type="PANTHER" id="PTHR30026:SF20">
    <property type="entry name" value="OUTER MEMBRANE PROTEIN TOLC"/>
    <property type="match status" value="1"/>
</dbReference>
<dbReference type="SUPFAM" id="SSF56954">
    <property type="entry name" value="Outer membrane efflux proteins (OEP)"/>
    <property type="match status" value="1"/>
</dbReference>
<name>A0A381VJL9_9ZZZZ</name>
<keyword evidence="3" id="KW-1134">Transmembrane beta strand</keyword>
<evidence type="ECO:0000256" key="5">
    <source>
        <dbReference type="ARBA" id="ARBA00023136"/>
    </source>
</evidence>
<dbReference type="Pfam" id="PF02321">
    <property type="entry name" value="OEP"/>
    <property type="match status" value="2"/>
</dbReference>
<dbReference type="GO" id="GO:1990281">
    <property type="term" value="C:efflux pump complex"/>
    <property type="evidence" value="ECO:0007669"/>
    <property type="project" value="TreeGrafter"/>
</dbReference>
<keyword evidence="7" id="KW-0175">Coiled coil</keyword>
<reference evidence="8" key="1">
    <citation type="submission" date="2018-05" db="EMBL/GenBank/DDBJ databases">
        <authorList>
            <person name="Lanie J.A."/>
            <person name="Ng W.-L."/>
            <person name="Kazmierczak K.M."/>
            <person name="Andrzejewski T.M."/>
            <person name="Davidsen T.M."/>
            <person name="Wayne K.J."/>
            <person name="Tettelin H."/>
            <person name="Glass J.I."/>
            <person name="Rusch D."/>
            <person name="Podicherti R."/>
            <person name="Tsui H.-C.T."/>
            <person name="Winkler M.E."/>
        </authorList>
    </citation>
    <scope>NUCLEOTIDE SEQUENCE</scope>
</reference>
<proteinExistence type="predicted"/>
<dbReference type="AlphaFoldDB" id="A0A381VJL9"/>
<protein>
    <recommendedName>
        <fullName evidence="9">TolC family protein</fullName>
    </recommendedName>
</protein>
<evidence type="ECO:0000313" key="8">
    <source>
        <dbReference type="EMBL" id="SVA39857.1"/>
    </source>
</evidence>
<keyword evidence="2" id="KW-0813">Transport</keyword>
<dbReference type="GO" id="GO:0009279">
    <property type="term" value="C:cell outer membrane"/>
    <property type="evidence" value="ECO:0007669"/>
    <property type="project" value="UniProtKB-SubCell"/>
</dbReference>
<keyword evidence="5" id="KW-0472">Membrane</keyword>
<evidence type="ECO:0000256" key="1">
    <source>
        <dbReference type="ARBA" id="ARBA00004442"/>
    </source>
</evidence>
<accession>A0A381VJL9</accession>
<dbReference type="InterPro" id="IPR003423">
    <property type="entry name" value="OMP_efflux"/>
</dbReference>
<evidence type="ECO:0000256" key="6">
    <source>
        <dbReference type="ARBA" id="ARBA00023237"/>
    </source>
</evidence>
<dbReference type="GO" id="GO:0015562">
    <property type="term" value="F:efflux transmembrane transporter activity"/>
    <property type="evidence" value="ECO:0007669"/>
    <property type="project" value="InterPro"/>
</dbReference>
<keyword evidence="6" id="KW-0998">Cell outer membrane</keyword>
<dbReference type="PANTHER" id="PTHR30026">
    <property type="entry name" value="OUTER MEMBRANE PROTEIN TOLC"/>
    <property type="match status" value="1"/>
</dbReference>
<evidence type="ECO:0000256" key="3">
    <source>
        <dbReference type="ARBA" id="ARBA00022452"/>
    </source>
</evidence>
<dbReference type="Gene3D" id="1.20.1600.10">
    <property type="entry name" value="Outer membrane efflux proteins (OEP)"/>
    <property type="match status" value="1"/>
</dbReference>
<dbReference type="GO" id="GO:0015288">
    <property type="term" value="F:porin activity"/>
    <property type="evidence" value="ECO:0007669"/>
    <property type="project" value="TreeGrafter"/>
</dbReference>
<comment type="subcellular location">
    <subcellularLocation>
        <location evidence="1">Cell outer membrane</location>
    </subcellularLocation>
</comment>
<keyword evidence="4" id="KW-0812">Transmembrane</keyword>
<feature type="coiled-coil region" evidence="7">
    <location>
        <begin position="152"/>
        <end position="179"/>
    </location>
</feature>
<dbReference type="EMBL" id="UINC01008867">
    <property type="protein sequence ID" value="SVA39857.1"/>
    <property type="molecule type" value="Genomic_DNA"/>
</dbReference>
<sequence length="445" mass="49028">MQSSLIIIVSAVLISSLMGQDYDLSECIKIALERKKTLVSAELEVQSAEKGVTGSYSGLLPSVNLSTSSGRTHYPEQETITLDFENNKLDTSVSSSASSMSTGLSINQTLYDGGRSFNTVQQARTNLDIARLNQRQIRIQTIQNVAISYYGLLQAQQLLDVAEKNLNLSDQQVDLVQKQFDVGAVRKTDLLKADVARGQAKVDVLNRKTALDNARRQLFNDMGMQDFGQSISAVADEWTDVQVPSSADALELLKTKNPSLLIQQSRISLGVLQVKMAKGVRLPSLGASMSYSANGEDSDALIEAVKDDWNVGMNLSLSVPLYSGNRLSTNQQQAKLSQQKSENDYITYLNDLRVQVELLRKSLENYSEIIPINQSVVVSAEEDLKLVQERYSLGSATILEVLDAQVSLIRSNSTLINTVHDARIQEMNLNAILGILDLKYLTEEE</sequence>
<dbReference type="InterPro" id="IPR051906">
    <property type="entry name" value="TolC-like"/>
</dbReference>
<organism evidence="8">
    <name type="scientific">marine metagenome</name>
    <dbReference type="NCBI Taxonomy" id="408172"/>
    <lineage>
        <taxon>unclassified sequences</taxon>
        <taxon>metagenomes</taxon>
        <taxon>ecological metagenomes</taxon>
    </lineage>
</organism>